<dbReference type="SMART" id="SM00398">
    <property type="entry name" value="HMG"/>
    <property type="match status" value="1"/>
</dbReference>
<evidence type="ECO:0000256" key="3">
    <source>
        <dbReference type="ARBA" id="ARBA00023242"/>
    </source>
</evidence>
<dbReference type="InterPro" id="IPR036910">
    <property type="entry name" value="HMG_box_dom_sf"/>
</dbReference>
<sequence length="607" mass="66691">MVLTTPVPLSRYGDTFSMSTEQGKEECRAFTVLIICVTFSKSIFPLWKRKRDISISLLIAINITNCLELCEEATMSSSSLIMDKPSTVSFLPVKTEVNLSSHGQTNHSQNLSPMELVKLGPHFQLDIHHQQSQQHYSSSVTSSASNGWDPIEHFGSLKVCSYEVAKNSSTPYTDATNCKKSSNHIKRPMNSFMVWSQMERRKICETSPDMHNAEISKRLGLQWRQLSDSEKAPYVAEAERLRVMHMKEYPDYKYKPRKKPKKGSEGQISVSASDSCRMSNQTMRQNGITSSITGAGRPKTHKRMLGLSANNQSEAHHHLSFSGKSMKIDHDGIRYLNSVNNDLKTSPLASIAIKQEGLFQQQFPSPNNFVSTPMTPESGFYDDFYTSAQHSTASMYSCSTVNAASQHLLIPCTKMNSVGDVNTSYSTNNSNTSSVMHHQQISAYCQQPSTGQSPIAIPNNNAVIADQDELRSMSSGSSSGYGSAGTAVDTETATSSVPIITHMVSVRSPVCSISSYYSSNGPSTSSDPFVSNNSTQQSSAPPPPPSDDPSHDAELLPSISDFQFPVAVNGVWGAPVNTDLWTAASTHTNHQLTRTSANYDDTYCNRM</sequence>
<evidence type="ECO:0000256" key="1">
    <source>
        <dbReference type="ARBA" id="ARBA00004123"/>
    </source>
</evidence>
<keyword evidence="9" id="KW-1185">Reference proteome</keyword>
<evidence type="ECO:0000313" key="9">
    <source>
        <dbReference type="Proteomes" id="UP000271087"/>
    </source>
</evidence>
<gene>
    <name evidence="7" type="ORF">NOO_LOCUS271</name>
    <name evidence="8" type="ORF">NOO_LOCUS8521</name>
</gene>
<evidence type="ECO:0000313" key="10">
    <source>
        <dbReference type="WBParaSite" id="nOo.2.0.1.t00271-RA"/>
    </source>
</evidence>
<dbReference type="STRING" id="42157.A0A182EK86"/>
<dbReference type="Pfam" id="PF00505">
    <property type="entry name" value="HMG_box"/>
    <property type="match status" value="1"/>
</dbReference>
<evidence type="ECO:0000256" key="4">
    <source>
        <dbReference type="PROSITE-ProRule" id="PRU00267"/>
    </source>
</evidence>
<dbReference type="PANTHER" id="PTHR10270:SF323">
    <property type="entry name" value="TRANSCRIPTION FACTOR SOX-14-RELATED"/>
    <property type="match status" value="1"/>
</dbReference>
<dbReference type="WBParaSite" id="nOo.2.0.1.t08521-RA">
    <property type="protein sequence ID" value="nOo.2.0.1.t08521-RA"/>
    <property type="gene ID" value="nOo.2.0.1.g08521"/>
</dbReference>
<dbReference type="WBParaSite" id="nOo.2.0.1.t00271-RA">
    <property type="protein sequence ID" value="nOo.2.0.1.t00271-RA"/>
    <property type="gene ID" value="nOo.2.0.1.g00271"/>
</dbReference>
<feature type="region of interest" description="Disordered" evidence="5">
    <location>
        <begin position="522"/>
        <end position="555"/>
    </location>
</feature>
<evidence type="ECO:0000259" key="6">
    <source>
        <dbReference type="PROSITE" id="PS50118"/>
    </source>
</evidence>
<evidence type="ECO:0000256" key="5">
    <source>
        <dbReference type="SAM" id="MobiDB-lite"/>
    </source>
</evidence>
<dbReference type="CDD" id="cd22029">
    <property type="entry name" value="HMG-box_SoxC"/>
    <property type="match status" value="1"/>
</dbReference>
<accession>A0A182EK86</accession>
<proteinExistence type="predicted"/>
<dbReference type="InterPro" id="IPR050140">
    <property type="entry name" value="SRY-related_HMG-box_TF-like"/>
</dbReference>
<dbReference type="EMBL" id="UYRW01003602">
    <property type="protein sequence ID" value="VDK89531.1"/>
    <property type="molecule type" value="Genomic_DNA"/>
</dbReference>
<keyword evidence="2 4" id="KW-0238">DNA-binding</keyword>
<feature type="domain" description="HMG box" evidence="6">
    <location>
        <begin position="185"/>
        <end position="253"/>
    </location>
</feature>
<organism evidence="11">
    <name type="scientific">Onchocerca ochengi</name>
    <name type="common">Filarial nematode worm</name>
    <dbReference type="NCBI Taxonomy" id="42157"/>
    <lineage>
        <taxon>Eukaryota</taxon>
        <taxon>Metazoa</taxon>
        <taxon>Ecdysozoa</taxon>
        <taxon>Nematoda</taxon>
        <taxon>Chromadorea</taxon>
        <taxon>Rhabditida</taxon>
        <taxon>Spirurina</taxon>
        <taxon>Spiruromorpha</taxon>
        <taxon>Filarioidea</taxon>
        <taxon>Onchocercidae</taxon>
        <taxon>Onchocerca</taxon>
    </lineage>
</organism>
<evidence type="ECO:0000256" key="2">
    <source>
        <dbReference type="ARBA" id="ARBA00023125"/>
    </source>
</evidence>
<evidence type="ECO:0000313" key="11">
    <source>
        <dbReference type="WBParaSite" id="nOo.2.0.1.t08521-RA"/>
    </source>
</evidence>
<dbReference type="GO" id="GO:0030182">
    <property type="term" value="P:neuron differentiation"/>
    <property type="evidence" value="ECO:0007669"/>
    <property type="project" value="TreeGrafter"/>
</dbReference>
<feature type="region of interest" description="Disordered" evidence="5">
    <location>
        <begin position="253"/>
        <end position="280"/>
    </location>
</feature>
<keyword evidence="3 4" id="KW-0539">Nucleus</keyword>
<dbReference type="GO" id="GO:0001228">
    <property type="term" value="F:DNA-binding transcription activator activity, RNA polymerase II-specific"/>
    <property type="evidence" value="ECO:0007669"/>
    <property type="project" value="TreeGrafter"/>
</dbReference>
<dbReference type="InterPro" id="IPR009071">
    <property type="entry name" value="HMG_box_dom"/>
</dbReference>
<dbReference type="GO" id="GO:0000122">
    <property type="term" value="P:negative regulation of transcription by RNA polymerase II"/>
    <property type="evidence" value="ECO:0007669"/>
    <property type="project" value="TreeGrafter"/>
</dbReference>
<dbReference type="PROSITE" id="PS50118">
    <property type="entry name" value="HMG_BOX_2"/>
    <property type="match status" value="1"/>
</dbReference>
<dbReference type="AlphaFoldDB" id="A0A182EK86"/>
<name>A0A182EK86_ONCOC</name>
<dbReference type="GO" id="GO:0000978">
    <property type="term" value="F:RNA polymerase II cis-regulatory region sequence-specific DNA binding"/>
    <property type="evidence" value="ECO:0007669"/>
    <property type="project" value="TreeGrafter"/>
</dbReference>
<dbReference type="Gene3D" id="1.10.30.10">
    <property type="entry name" value="High mobility group box domain"/>
    <property type="match status" value="1"/>
</dbReference>
<feature type="DNA-binding region" description="HMG box" evidence="4">
    <location>
        <begin position="185"/>
        <end position="253"/>
    </location>
</feature>
<reference evidence="10 11" key="1">
    <citation type="submission" date="2016-06" db="UniProtKB">
        <authorList>
            <consortium name="WormBaseParasite"/>
        </authorList>
    </citation>
    <scope>IDENTIFICATION</scope>
</reference>
<dbReference type="GO" id="GO:0007420">
    <property type="term" value="P:brain development"/>
    <property type="evidence" value="ECO:0007669"/>
    <property type="project" value="TreeGrafter"/>
</dbReference>
<dbReference type="EMBL" id="UYRW01000023">
    <property type="protein sequence ID" value="VDK61740.1"/>
    <property type="molecule type" value="Genomic_DNA"/>
</dbReference>
<feature type="compositionally biased region" description="Polar residues" evidence="5">
    <location>
        <begin position="266"/>
        <end position="280"/>
    </location>
</feature>
<dbReference type="PANTHER" id="PTHR10270">
    <property type="entry name" value="SOX TRANSCRIPTION FACTOR"/>
    <property type="match status" value="1"/>
</dbReference>
<dbReference type="Proteomes" id="UP000271087">
    <property type="component" value="Unassembled WGS sequence"/>
</dbReference>
<dbReference type="FunFam" id="1.10.30.10:FF:000007">
    <property type="entry name" value="Transcription factor SOX"/>
    <property type="match status" value="1"/>
</dbReference>
<evidence type="ECO:0000313" key="7">
    <source>
        <dbReference type="EMBL" id="VDK61740.1"/>
    </source>
</evidence>
<protein>
    <submittedName>
        <fullName evidence="10 11">HMG box domain-containing protein</fullName>
    </submittedName>
</protein>
<feature type="compositionally biased region" description="Low complexity" evidence="5">
    <location>
        <begin position="522"/>
        <end position="539"/>
    </location>
</feature>
<reference evidence="7 9" key="2">
    <citation type="submission" date="2018-08" db="EMBL/GenBank/DDBJ databases">
        <authorList>
            <person name="Laetsch R D."/>
            <person name="Stevens L."/>
            <person name="Kumar S."/>
            <person name="Blaxter L. M."/>
        </authorList>
    </citation>
    <scope>NUCLEOTIDE SEQUENCE [LARGE SCALE GENOMIC DNA]</scope>
</reference>
<dbReference type="GO" id="GO:0005634">
    <property type="term" value="C:nucleus"/>
    <property type="evidence" value="ECO:0007669"/>
    <property type="project" value="UniProtKB-SubCell"/>
</dbReference>
<dbReference type="SUPFAM" id="SSF47095">
    <property type="entry name" value="HMG-box"/>
    <property type="match status" value="1"/>
</dbReference>
<comment type="subcellular location">
    <subcellularLocation>
        <location evidence="1">Nucleus</location>
    </subcellularLocation>
</comment>
<dbReference type="OrthoDB" id="6247875at2759"/>
<evidence type="ECO:0000313" key="8">
    <source>
        <dbReference type="EMBL" id="VDK89531.1"/>
    </source>
</evidence>